<evidence type="ECO:0000256" key="1">
    <source>
        <dbReference type="SAM" id="SignalP"/>
    </source>
</evidence>
<dbReference type="PANTHER" id="PTHR42941">
    <property type="entry name" value="SLL1037 PROTEIN"/>
    <property type="match status" value="1"/>
</dbReference>
<keyword evidence="3" id="KW-1185">Reference proteome</keyword>
<gene>
    <name evidence="2" type="ORF">ABFB10_22765</name>
</gene>
<comment type="caution">
    <text evidence="2">The sequence shown here is derived from an EMBL/GenBank/DDBJ whole genome shotgun (WGS) entry which is preliminary data.</text>
</comment>
<dbReference type="EMBL" id="JBDNCH010000004">
    <property type="protein sequence ID" value="MEN9063400.1"/>
    <property type="molecule type" value="Genomic_DNA"/>
</dbReference>
<dbReference type="InterPro" id="IPR011852">
    <property type="entry name" value="TRAP_TAXI"/>
</dbReference>
<dbReference type="Pfam" id="PF16868">
    <property type="entry name" value="NMT1_3"/>
    <property type="match status" value="1"/>
</dbReference>
<evidence type="ECO:0000313" key="3">
    <source>
        <dbReference type="Proteomes" id="UP001428774"/>
    </source>
</evidence>
<dbReference type="Gene3D" id="3.40.190.10">
    <property type="entry name" value="Periplasmic binding protein-like II"/>
    <property type="match status" value="2"/>
</dbReference>
<dbReference type="Proteomes" id="UP001428774">
    <property type="component" value="Unassembled WGS sequence"/>
</dbReference>
<keyword evidence="1" id="KW-0732">Signal</keyword>
<dbReference type="SUPFAM" id="SSF53850">
    <property type="entry name" value="Periplasmic binding protein-like II"/>
    <property type="match status" value="1"/>
</dbReference>
<protein>
    <submittedName>
        <fullName evidence="2">TAXI family TRAP transporter solute-binding subunit</fullName>
    </submittedName>
</protein>
<dbReference type="NCBIfam" id="TIGR02122">
    <property type="entry name" value="TRAP_TAXI"/>
    <property type="match status" value="1"/>
</dbReference>
<reference evidence="2 3" key="1">
    <citation type="submission" date="2024-05" db="EMBL/GenBank/DDBJ databases">
        <title>Genome sequence of Ponticoccus litoralis KCCM 90028.</title>
        <authorList>
            <person name="Kim J.M."/>
            <person name="Lee J.K."/>
            <person name="Choi B.J."/>
            <person name="Bayburt H."/>
            <person name="Baek J.H."/>
            <person name="Jeon C.O."/>
        </authorList>
    </citation>
    <scope>NUCLEOTIDE SEQUENCE [LARGE SCALE GENOMIC DNA]</scope>
    <source>
        <strain evidence="2 3">KCCM 90028</strain>
    </source>
</reference>
<name>A0AAW9SS78_9RHOB</name>
<feature type="signal peptide" evidence="1">
    <location>
        <begin position="1"/>
        <end position="16"/>
    </location>
</feature>
<feature type="chain" id="PRO_5043544406" evidence="1">
    <location>
        <begin position="17"/>
        <end position="377"/>
    </location>
</feature>
<evidence type="ECO:0000313" key="2">
    <source>
        <dbReference type="EMBL" id="MEN9063400.1"/>
    </source>
</evidence>
<dbReference type="RefSeq" id="WP_347168484.1">
    <property type="nucleotide sequence ID" value="NZ_JBDNCH010000004.1"/>
</dbReference>
<sequence length="377" mass="40068">MIKRTMLLGGALAALAGPSLSEGLPAQMKWMAYPTDSSGYAQAIAVGNMLKEKTGTRVAVLPGQNDVARLTPLKMGAAGYCMCGVAAYFSTEGVTEFAGEDWGPQPLRMILAKIDGSGVGFATRGDAGIETAADLRGKRVPSVRAAASLNVPLNSVLAFGDLTRDDVETVEYSGFSASWEGVINGQSDVAFATTLTPNSAQLASSNHGIHWIPLPHDDSEGWARLKATAPYIAKRVVTQASGLAEGDSFEGAGYPYPFLVTTAAQDEDEAYALTKAMIENLDSYKDAAPGADGWALEVQDLQWVIPYHAGAIRYFKEANVWTDEVEAHNNALIDRQKVLAEAWEALDRGAIDGDFSAAWMQARAEALKAAGEPVVFD</sequence>
<dbReference type="AlphaFoldDB" id="A0AAW9SS78"/>
<organism evidence="2 3">
    <name type="scientific">Ponticoccus litoralis</name>
    <dbReference type="NCBI Taxonomy" id="422297"/>
    <lineage>
        <taxon>Bacteria</taxon>
        <taxon>Pseudomonadati</taxon>
        <taxon>Pseudomonadota</taxon>
        <taxon>Alphaproteobacteria</taxon>
        <taxon>Rhodobacterales</taxon>
        <taxon>Roseobacteraceae</taxon>
        <taxon>Ponticoccus</taxon>
    </lineage>
</organism>
<proteinExistence type="predicted"/>
<dbReference type="PANTHER" id="PTHR42941:SF1">
    <property type="entry name" value="SLL1037 PROTEIN"/>
    <property type="match status" value="1"/>
</dbReference>
<accession>A0AAW9SS78</accession>